<evidence type="ECO:0000313" key="2">
    <source>
        <dbReference type="Proteomes" id="UP000199181"/>
    </source>
</evidence>
<dbReference type="Pfam" id="PF09535">
    <property type="entry name" value="Gmx_para_CXXCG"/>
    <property type="match status" value="1"/>
</dbReference>
<keyword evidence="2" id="KW-1185">Reference proteome</keyword>
<protein>
    <submittedName>
        <fullName evidence="1">Myxococcus xanthus double-CXXCG motif paralogous family</fullName>
    </submittedName>
</protein>
<proteinExistence type="predicted"/>
<dbReference type="RefSeq" id="WP_093516538.1">
    <property type="nucleotide sequence ID" value="NZ_FOIJ01000002.1"/>
</dbReference>
<accession>A0A1I0D1G1</accession>
<gene>
    <name evidence="1" type="ORF">SAMN05443639_102336</name>
</gene>
<evidence type="ECO:0000313" key="1">
    <source>
        <dbReference type="EMBL" id="SET25758.1"/>
    </source>
</evidence>
<organism evidence="1 2">
    <name type="scientific">Stigmatella erecta</name>
    <dbReference type="NCBI Taxonomy" id="83460"/>
    <lineage>
        <taxon>Bacteria</taxon>
        <taxon>Pseudomonadati</taxon>
        <taxon>Myxococcota</taxon>
        <taxon>Myxococcia</taxon>
        <taxon>Myxococcales</taxon>
        <taxon>Cystobacterineae</taxon>
        <taxon>Archangiaceae</taxon>
        <taxon>Stigmatella</taxon>
    </lineage>
</organism>
<reference evidence="2" key="1">
    <citation type="submission" date="2016-10" db="EMBL/GenBank/DDBJ databases">
        <authorList>
            <person name="Varghese N."/>
            <person name="Submissions S."/>
        </authorList>
    </citation>
    <scope>NUCLEOTIDE SEQUENCE [LARGE SCALE GENOMIC DNA]</scope>
    <source>
        <strain evidence="2">DSM 16858</strain>
    </source>
</reference>
<dbReference type="EMBL" id="FOIJ01000002">
    <property type="protein sequence ID" value="SET25758.1"/>
    <property type="molecule type" value="Genomic_DNA"/>
</dbReference>
<sequence>MNAKKGSAVRFYAVKKAPGKALTGDMQVVSKWLLPGVKCSQCGATWSEAGVAYPCVDLSNHPQQAEFTQPRAEPIEEFERLRESVRPLLPKGALLPPGTSLGPSVGTAQGEFGAFFFEQPWVLFVSQEAMASLAKAGVKGLLGCKPELTFRRKTRMPELVELQLEPLGRLHEECLPVGPPPCSRCGRTGHSLPAALLLDAESLPRQSDLFRLANFSTVLVGTERFKDAVQSLGLEGISFHEIPQKGHSEG</sequence>
<name>A0A1I0D1G1_9BACT</name>
<dbReference type="NCBIfam" id="TIGR02264">
    <property type="entry name" value="gmx_para_CXXCG"/>
    <property type="match status" value="1"/>
</dbReference>
<dbReference type="AlphaFoldDB" id="A0A1I0D1G1"/>
<dbReference type="InterPro" id="IPR011750">
    <property type="entry name" value="Gmx_para_CXXCG"/>
</dbReference>
<dbReference type="Proteomes" id="UP000199181">
    <property type="component" value="Unassembled WGS sequence"/>
</dbReference>